<gene>
    <name evidence="1" type="ORF">BDR25DRAFT_355754</name>
</gene>
<evidence type="ECO:0000313" key="1">
    <source>
        <dbReference type="EMBL" id="KAF2470028.1"/>
    </source>
</evidence>
<dbReference type="Proteomes" id="UP000799755">
    <property type="component" value="Unassembled WGS sequence"/>
</dbReference>
<evidence type="ECO:0000313" key="2">
    <source>
        <dbReference type="Proteomes" id="UP000799755"/>
    </source>
</evidence>
<comment type="caution">
    <text evidence="1">The sequence shown here is derived from an EMBL/GenBank/DDBJ whole genome shotgun (WGS) entry which is preliminary data.</text>
</comment>
<sequence length="337" mass="38530">MFGRVLSIRFKAKYHIRSSQKPCSLARRRTKILNGAPAVAASPAAGKSCRISVENLASREGKGNLEARRISASDGQPWLDADVRTFEGTRRLRFPGLGFRTLTWSLHPWLIIGLLYTFTTREAFACRQKKKPYYGLVQETYSIQVTSHKSTYSLNYYKIARSQFTRYQVLASLKHHGIFPNPSPVLSYRRYIHRSFWSAPPVYEPIALGSSGIDELQQCKSAVSADHYERREGWLTSKHSIAQTHRIGWWACVPVLKTNLQVAHCVAIMWFYRHREPMLVARPTNHYSPDVVFSGDVGVALYFHRLSYSDKLAGWPFMSPSSDNEDIRARHIHLVSL</sequence>
<protein>
    <submittedName>
        <fullName evidence="1">Uncharacterized protein</fullName>
    </submittedName>
</protein>
<dbReference type="EMBL" id="MU003509">
    <property type="protein sequence ID" value="KAF2470028.1"/>
    <property type="molecule type" value="Genomic_DNA"/>
</dbReference>
<name>A0ACB6QSP3_9PLEO</name>
<reference evidence="1" key="1">
    <citation type="journal article" date="2020" name="Stud. Mycol.">
        <title>101 Dothideomycetes genomes: a test case for predicting lifestyles and emergence of pathogens.</title>
        <authorList>
            <person name="Haridas S."/>
            <person name="Albert R."/>
            <person name="Binder M."/>
            <person name="Bloem J."/>
            <person name="Labutti K."/>
            <person name="Salamov A."/>
            <person name="Andreopoulos B."/>
            <person name="Baker S."/>
            <person name="Barry K."/>
            <person name="Bills G."/>
            <person name="Bluhm B."/>
            <person name="Cannon C."/>
            <person name="Castanera R."/>
            <person name="Culley D."/>
            <person name="Daum C."/>
            <person name="Ezra D."/>
            <person name="Gonzalez J."/>
            <person name="Henrissat B."/>
            <person name="Kuo A."/>
            <person name="Liang C."/>
            <person name="Lipzen A."/>
            <person name="Lutzoni F."/>
            <person name="Magnuson J."/>
            <person name="Mondo S."/>
            <person name="Nolan M."/>
            <person name="Ohm R."/>
            <person name="Pangilinan J."/>
            <person name="Park H.-J."/>
            <person name="Ramirez L."/>
            <person name="Alfaro M."/>
            <person name="Sun H."/>
            <person name="Tritt A."/>
            <person name="Yoshinaga Y."/>
            <person name="Zwiers L.-H."/>
            <person name="Turgeon B."/>
            <person name="Goodwin S."/>
            <person name="Spatafora J."/>
            <person name="Crous P."/>
            <person name="Grigoriev I."/>
        </authorList>
    </citation>
    <scope>NUCLEOTIDE SEQUENCE</scope>
    <source>
        <strain evidence="1">ATCC 200398</strain>
    </source>
</reference>
<proteinExistence type="predicted"/>
<organism evidence="1 2">
    <name type="scientific">Lindgomyces ingoldianus</name>
    <dbReference type="NCBI Taxonomy" id="673940"/>
    <lineage>
        <taxon>Eukaryota</taxon>
        <taxon>Fungi</taxon>
        <taxon>Dikarya</taxon>
        <taxon>Ascomycota</taxon>
        <taxon>Pezizomycotina</taxon>
        <taxon>Dothideomycetes</taxon>
        <taxon>Pleosporomycetidae</taxon>
        <taxon>Pleosporales</taxon>
        <taxon>Lindgomycetaceae</taxon>
        <taxon>Lindgomyces</taxon>
    </lineage>
</organism>
<accession>A0ACB6QSP3</accession>
<keyword evidence="2" id="KW-1185">Reference proteome</keyword>